<dbReference type="Gene3D" id="3.40.50.300">
    <property type="entry name" value="P-loop containing nucleotide triphosphate hydrolases"/>
    <property type="match status" value="1"/>
</dbReference>
<dbReference type="InterPro" id="IPR001650">
    <property type="entry name" value="Helicase_C-like"/>
</dbReference>
<keyword evidence="4" id="KW-0347">Helicase</keyword>
<feature type="domain" description="Helicase ATP-binding" evidence="2">
    <location>
        <begin position="448"/>
        <end position="602"/>
    </location>
</feature>
<dbReference type="RefSeq" id="WP_109801524.1">
    <property type="nucleotide sequence ID" value="NZ_QGKS01000187.1"/>
</dbReference>
<feature type="domain" description="Helicase C-terminal" evidence="3">
    <location>
        <begin position="728"/>
        <end position="880"/>
    </location>
</feature>
<dbReference type="SMART" id="SM00490">
    <property type="entry name" value="HELICc"/>
    <property type="match status" value="1"/>
</dbReference>
<dbReference type="EMBL" id="QGKS01000187">
    <property type="protein sequence ID" value="PWR15344.1"/>
    <property type="molecule type" value="Genomic_DNA"/>
</dbReference>
<dbReference type="SUPFAM" id="SSF52540">
    <property type="entry name" value="P-loop containing nucleoside triphosphate hydrolases"/>
    <property type="match status" value="2"/>
</dbReference>
<dbReference type="PANTHER" id="PTHR10799">
    <property type="entry name" value="SNF2/RAD54 HELICASE FAMILY"/>
    <property type="match status" value="1"/>
</dbReference>
<dbReference type="FunFam" id="3.40.50.300:FF:000533">
    <property type="entry name" value="Helicase, Snf2 family"/>
    <property type="match status" value="1"/>
</dbReference>
<evidence type="ECO:0000256" key="1">
    <source>
        <dbReference type="ARBA" id="ARBA00022801"/>
    </source>
</evidence>
<dbReference type="GO" id="GO:0016787">
    <property type="term" value="F:hydrolase activity"/>
    <property type="evidence" value="ECO:0007669"/>
    <property type="project" value="UniProtKB-KW"/>
</dbReference>
<dbReference type="PROSITE" id="PS51192">
    <property type="entry name" value="HELICASE_ATP_BIND_1"/>
    <property type="match status" value="1"/>
</dbReference>
<dbReference type="SMART" id="SM00487">
    <property type="entry name" value="DEXDc"/>
    <property type="match status" value="1"/>
</dbReference>
<dbReference type="PROSITE" id="PS51194">
    <property type="entry name" value="HELICASE_CTER"/>
    <property type="match status" value="1"/>
</dbReference>
<accession>A0A317DLY0</accession>
<dbReference type="CDD" id="cd18793">
    <property type="entry name" value="SF2_C_SNF"/>
    <property type="match status" value="1"/>
</dbReference>
<dbReference type="Proteomes" id="UP000246050">
    <property type="component" value="Unassembled WGS sequence"/>
</dbReference>
<evidence type="ECO:0000259" key="3">
    <source>
        <dbReference type="PROSITE" id="PS51194"/>
    </source>
</evidence>
<protein>
    <submittedName>
        <fullName evidence="4">ATP-dependent helicase</fullName>
    </submittedName>
</protein>
<evidence type="ECO:0000259" key="2">
    <source>
        <dbReference type="PROSITE" id="PS51192"/>
    </source>
</evidence>
<dbReference type="AlphaFoldDB" id="A0A317DLY0"/>
<proteinExistence type="predicted"/>
<dbReference type="Pfam" id="PF00271">
    <property type="entry name" value="Helicase_C"/>
    <property type="match status" value="1"/>
</dbReference>
<dbReference type="InterPro" id="IPR027417">
    <property type="entry name" value="P-loop_NTPase"/>
</dbReference>
<dbReference type="InterPro" id="IPR049730">
    <property type="entry name" value="SNF2/RAD54-like_C"/>
</dbReference>
<dbReference type="InterPro" id="IPR022138">
    <property type="entry name" value="DUF3670"/>
</dbReference>
<dbReference type="OrthoDB" id="9760715at2"/>
<dbReference type="GO" id="GO:0005524">
    <property type="term" value="F:ATP binding"/>
    <property type="evidence" value="ECO:0007669"/>
    <property type="project" value="InterPro"/>
</dbReference>
<reference evidence="4 5" key="1">
    <citation type="submission" date="2018-05" db="EMBL/GenBank/DDBJ databases">
        <title>Micromonosporas from Atacama Desert.</title>
        <authorList>
            <person name="Carro L."/>
            <person name="Golinska P."/>
            <person name="Klenk H.-P."/>
            <person name="Goodfellow M."/>
        </authorList>
    </citation>
    <scope>NUCLEOTIDE SEQUENCE [LARGE SCALE GENOMIC DNA]</scope>
    <source>
        <strain evidence="4 5">4G51</strain>
    </source>
</reference>
<comment type="caution">
    <text evidence="4">The sequence shown here is derived from an EMBL/GenBank/DDBJ whole genome shotgun (WGS) entry which is preliminary data.</text>
</comment>
<gene>
    <name evidence="4" type="ORF">DKT69_11350</name>
</gene>
<dbReference type="InterPro" id="IPR000330">
    <property type="entry name" value="SNF2_N"/>
</dbReference>
<dbReference type="GO" id="GO:0004386">
    <property type="term" value="F:helicase activity"/>
    <property type="evidence" value="ECO:0007669"/>
    <property type="project" value="UniProtKB-KW"/>
</dbReference>
<dbReference type="InterPro" id="IPR014001">
    <property type="entry name" value="Helicase_ATP-bd"/>
</dbReference>
<keyword evidence="4" id="KW-0067">ATP-binding</keyword>
<keyword evidence="4" id="KW-0547">Nucleotide-binding</keyword>
<dbReference type="Pfam" id="PF12419">
    <property type="entry name" value="DUF3670"/>
    <property type="match status" value="1"/>
</dbReference>
<dbReference type="Gene3D" id="3.40.50.10810">
    <property type="entry name" value="Tandem AAA-ATPase domain"/>
    <property type="match status" value="1"/>
</dbReference>
<evidence type="ECO:0000313" key="4">
    <source>
        <dbReference type="EMBL" id="PWR15344.1"/>
    </source>
</evidence>
<keyword evidence="1" id="KW-0378">Hydrolase</keyword>
<sequence length="893" mass="96290">MFGPSHHAVFRPHELPRAGRLAVWGPAITGPDTIELFHGPAARLHRRPTLVRLLTVAEAVAQLLSVRQASPSVAAWSAATLAGLDLVARGRLSPAVTAAGFGSWRIGPLAAADADRLHALAAAMPPEGHCIVLPDSWPPVRVPEPQALIRDWWDALADTLARSGVDGPFTQHAPVKVRGPLGWLRPDETARTVLRVALPVAPDGPYEIGVWLRSASDPSLLIEADRLWHAPPAVAARFGPAPDTAMLTALHRGARLWPPMAGLLDQRSPRPIEAADDTITDLLGAVETLSGAGIEVLVPVELLGEPLALRAVATPKPDRVAEAAFTLDAMLNFTWRPTVGGEALTEEELAQLAQAKRSLVRLRGQWVRVDHEVLARLRRPRRPLTGIEALAAALSGGLDLDGDWVEFEPTGALRAMTGMLAELPDTPVPADLAGTLRPYQQRGLSWLAGMTESGLGGCLADDMGLGKTIQVIALHLHRQGRGPTLVVCPTTLLGNWEREIRRFAPGVPVRRYHGGERHLMDLAKNEIVLVTYGIVRADAAALAEVGWGLIVADEAQYVKNPLSQTARQLRSLPATARLALTGTPVENKLSELWSILDWTTPGLLGSLSRFTSTMAVPVERNRDPATTERLARLIRPFLLRRRKSDPGIAPELPAKTETDRIVPLTAEQASLYRAVVAQSLADIEASGGLQRRALIVKLLTGLKQICNHPAHYLHEQGPTGGRSGKLAALDDLLDVVLAEGESALVFSQYVQMCRLIERHLAARGIPTLFLSGQTADRDEVVADFQAGTAPVFLLSLKAGGVGLNLTRATHVVHYDRWWNPAVEDQATDRAYRIGQDRPVQVHRLIAEGTVEDRIATMLADKRVLAESVVGAGEHWLADLSTADLADLVTLGSA</sequence>
<name>A0A317DLY0_9ACTN</name>
<dbReference type="Pfam" id="PF00176">
    <property type="entry name" value="SNF2-rel_dom"/>
    <property type="match status" value="1"/>
</dbReference>
<organism evidence="4 5">
    <name type="scientific">Micromonospora sicca</name>
    <dbReference type="NCBI Taxonomy" id="2202420"/>
    <lineage>
        <taxon>Bacteria</taxon>
        <taxon>Bacillati</taxon>
        <taxon>Actinomycetota</taxon>
        <taxon>Actinomycetes</taxon>
        <taxon>Micromonosporales</taxon>
        <taxon>Micromonosporaceae</taxon>
        <taxon>Micromonospora</taxon>
    </lineage>
</organism>
<dbReference type="InterPro" id="IPR038718">
    <property type="entry name" value="SNF2-like_sf"/>
</dbReference>
<dbReference type="FunFam" id="3.40.50.10810:FF:000031">
    <property type="entry name" value="Helicase, SNF2/RAD54 family"/>
    <property type="match status" value="1"/>
</dbReference>
<evidence type="ECO:0000313" key="5">
    <source>
        <dbReference type="Proteomes" id="UP000246050"/>
    </source>
</evidence>